<comment type="caution">
    <text evidence="2">The sequence shown here is derived from an EMBL/GenBank/DDBJ whole genome shotgun (WGS) entry which is preliminary data.</text>
</comment>
<proteinExistence type="predicted"/>
<organism evidence="2 3">
    <name type="scientific">Gemmatimonas aurantiaca</name>
    <dbReference type="NCBI Taxonomy" id="173480"/>
    <lineage>
        <taxon>Bacteria</taxon>
        <taxon>Pseudomonadati</taxon>
        <taxon>Gemmatimonadota</taxon>
        <taxon>Gemmatimonadia</taxon>
        <taxon>Gemmatimonadales</taxon>
        <taxon>Gemmatimonadaceae</taxon>
        <taxon>Gemmatimonas</taxon>
    </lineage>
</organism>
<dbReference type="InterPro" id="IPR055507">
    <property type="entry name" value="DUF7079"/>
</dbReference>
<reference evidence="2 3" key="1">
    <citation type="journal article" date="2018" name="Nat. Biotechnol.">
        <title>A standardized bacterial taxonomy based on genome phylogeny substantially revises the tree of life.</title>
        <authorList>
            <person name="Parks D.H."/>
            <person name="Chuvochina M."/>
            <person name="Waite D.W."/>
            <person name="Rinke C."/>
            <person name="Skarshewski A."/>
            <person name="Chaumeil P.A."/>
            <person name="Hugenholtz P."/>
        </authorList>
    </citation>
    <scope>NUCLEOTIDE SEQUENCE [LARGE SCALE GENOMIC DNA]</scope>
    <source>
        <strain evidence="2">UBA8844</strain>
    </source>
</reference>
<protein>
    <recommendedName>
        <fullName evidence="1">DUF7079 domain-containing protein</fullName>
    </recommendedName>
</protein>
<name>A0A3D4V6W6_9BACT</name>
<sequence>MDPRTPPLAIGQERVAVWHVLSEMYLDTEHDDHALGWMARELARSPYSVAELREIDLWEVAPVLWLNWYAVAGAWSGFDPDWLEAACRRRVERRSLGRRLAAFFGWRWFVQRANAEYWARLTPMIVALRGLER</sequence>
<evidence type="ECO:0000313" key="3">
    <source>
        <dbReference type="Proteomes" id="UP000264071"/>
    </source>
</evidence>
<dbReference type="AlphaFoldDB" id="A0A3D4V6W6"/>
<evidence type="ECO:0000313" key="2">
    <source>
        <dbReference type="EMBL" id="HCT56482.1"/>
    </source>
</evidence>
<feature type="domain" description="DUF7079" evidence="1">
    <location>
        <begin position="13"/>
        <end position="122"/>
    </location>
</feature>
<gene>
    <name evidence="2" type="ORF">DGD08_04635</name>
</gene>
<evidence type="ECO:0000259" key="1">
    <source>
        <dbReference type="Pfam" id="PF23296"/>
    </source>
</evidence>
<accession>A0A3D4V6W6</accession>
<dbReference type="Pfam" id="PF23296">
    <property type="entry name" value="DUF7079"/>
    <property type="match status" value="1"/>
</dbReference>
<dbReference type="Proteomes" id="UP000264071">
    <property type="component" value="Unassembled WGS sequence"/>
</dbReference>
<dbReference type="EMBL" id="DPIY01000005">
    <property type="protein sequence ID" value="HCT56482.1"/>
    <property type="molecule type" value="Genomic_DNA"/>
</dbReference>